<keyword evidence="1" id="KW-0812">Transmembrane</keyword>
<evidence type="ECO:0000313" key="4">
    <source>
        <dbReference type="Proteomes" id="UP001163328"/>
    </source>
</evidence>
<keyword evidence="3" id="KW-0418">Kinase</keyword>
<dbReference type="Pfam" id="PF06580">
    <property type="entry name" value="His_kinase"/>
    <property type="match status" value="1"/>
</dbReference>
<accession>A0ABY6M1N7</accession>
<feature type="transmembrane region" description="Helical" evidence="1">
    <location>
        <begin position="9"/>
        <end position="31"/>
    </location>
</feature>
<gene>
    <name evidence="3" type="ORF">K5I29_06235</name>
</gene>
<proteinExistence type="predicted"/>
<dbReference type="InterPro" id="IPR010559">
    <property type="entry name" value="Sig_transdc_His_kin_internal"/>
</dbReference>
<dbReference type="PANTHER" id="PTHR34220:SF7">
    <property type="entry name" value="SENSOR HISTIDINE KINASE YPDA"/>
    <property type="match status" value="1"/>
</dbReference>
<feature type="transmembrane region" description="Helical" evidence="1">
    <location>
        <begin position="109"/>
        <end position="133"/>
    </location>
</feature>
<evidence type="ECO:0000313" key="3">
    <source>
        <dbReference type="EMBL" id="UYW02479.1"/>
    </source>
</evidence>
<keyword evidence="1" id="KW-1133">Transmembrane helix</keyword>
<feature type="transmembrane region" description="Helical" evidence="1">
    <location>
        <begin position="70"/>
        <end position="89"/>
    </location>
</feature>
<feature type="domain" description="Signal transduction histidine kinase internal region" evidence="2">
    <location>
        <begin position="150"/>
        <end position="227"/>
    </location>
</feature>
<name>A0ABY6M1N7_9FLAO</name>
<evidence type="ECO:0000256" key="1">
    <source>
        <dbReference type="SAM" id="Phobius"/>
    </source>
</evidence>
<sequence>MKLSVERKWVLEVGILIFTFILFALNDWILIKSMTSFSLGIAYYLVLYAHAQLNRYIALPFLIKKQNVSMYIALTILGLIIFSFILSQMTHLFLYRTCFLSNNPAKLSFHYQLGILLGSYFCITGLSLFVSYYHKQRIEADKEILSRKMQVDLLSKQLNPHFLFNTLNTIYGLSIEHPERTPDAVIKVSELLRYQVENSKKDLVSLSEEIAFIDSYIAIEKERFGHRCTIDFDVFIDNIKQYYVAPMIILHLLKTHLNMEPETLKVVL</sequence>
<feature type="transmembrane region" description="Helical" evidence="1">
    <location>
        <begin position="37"/>
        <end position="58"/>
    </location>
</feature>
<dbReference type="Proteomes" id="UP001163328">
    <property type="component" value="Chromosome"/>
</dbReference>
<dbReference type="InterPro" id="IPR050640">
    <property type="entry name" value="Bact_2-comp_sensor_kinase"/>
</dbReference>
<organism evidence="3 4">
    <name type="scientific">Flavobacterium agricola</name>
    <dbReference type="NCBI Taxonomy" id="2870839"/>
    <lineage>
        <taxon>Bacteria</taxon>
        <taxon>Pseudomonadati</taxon>
        <taxon>Bacteroidota</taxon>
        <taxon>Flavobacteriia</taxon>
        <taxon>Flavobacteriales</taxon>
        <taxon>Flavobacteriaceae</taxon>
        <taxon>Flavobacterium</taxon>
    </lineage>
</organism>
<protein>
    <submittedName>
        <fullName evidence="3">Histidine kinase</fullName>
    </submittedName>
</protein>
<evidence type="ECO:0000259" key="2">
    <source>
        <dbReference type="Pfam" id="PF06580"/>
    </source>
</evidence>
<keyword evidence="4" id="KW-1185">Reference proteome</keyword>
<dbReference type="RefSeq" id="WP_264435037.1">
    <property type="nucleotide sequence ID" value="NZ_CP081495.1"/>
</dbReference>
<dbReference type="PANTHER" id="PTHR34220">
    <property type="entry name" value="SENSOR HISTIDINE KINASE YPDA"/>
    <property type="match status" value="1"/>
</dbReference>
<reference evidence="3" key="1">
    <citation type="submission" date="2021-08" db="EMBL/GenBank/DDBJ databases">
        <title>Flavobacterium sp. strain CC-SYL302.</title>
        <authorList>
            <person name="Lin S.-Y."/>
            <person name="Lee T.-H."/>
            <person name="Young C.-C."/>
        </authorList>
    </citation>
    <scope>NUCLEOTIDE SEQUENCE</scope>
    <source>
        <strain evidence="3">CC-SYL302</strain>
    </source>
</reference>
<dbReference type="EMBL" id="CP081495">
    <property type="protein sequence ID" value="UYW02479.1"/>
    <property type="molecule type" value="Genomic_DNA"/>
</dbReference>
<keyword evidence="1" id="KW-0472">Membrane</keyword>
<dbReference type="GO" id="GO:0016301">
    <property type="term" value="F:kinase activity"/>
    <property type="evidence" value="ECO:0007669"/>
    <property type="project" value="UniProtKB-KW"/>
</dbReference>
<keyword evidence="3" id="KW-0808">Transferase</keyword>